<accession>H5XVB6</accession>
<dbReference type="PROSITE" id="PS51371">
    <property type="entry name" value="CBS"/>
    <property type="match status" value="2"/>
</dbReference>
<feature type="domain" description="CBS" evidence="3">
    <location>
        <begin position="117"/>
        <end position="171"/>
    </location>
</feature>
<dbReference type="HOGENOM" id="CLU_040681_8_1_9"/>
<proteinExistence type="predicted"/>
<name>H5XVB6_9FIRM</name>
<dbReference type="CDD" id="cd02205">
    <property type="entry name" value="CBS_pair_SF"/>
    <property type="match status" value="1"/>
</dbReference>
<evidence type="ECO:0000256" key="1">
    <source>
        <dbReference type="ARBA" id="ARBA00023122"/>
    </source>
</evidence>
<dbReference type="InterPro" id="IPR051257">
    <property type="entry name" value="Diverse_CBS-Domain"/>
</dbReference>
<keyword evidence="5" id="KW-1185">Reference proteome</keyword>
<dbReference type="PANTHER" id="PTHR43080:SF2">
    <property type="entry name" value="CBS DOMAIN-CONTAINING PROTEIN"/>
    <property type="match status" value="1"/>
</dbReference>
<dbReference type="InterPro" id="IPR000644">
    <property type="entry name" value="CBS_dom"/>
</dbReference>
<reference evidence="4 5" key="1">
    <citation type="submission" date="2011-11" db="EMBL/GenBank/DDBJ databases">
        <title>The Noncontiguous Finished genome of Desulfosporosinus youngiae DSM 17734.</title>
        <authorList>
            <consortium name="US DOE Joint Genome Institute (JGI-PGF)"/>
            <person name="Lucas S."/>
            <person name="Han J."/>
            <person name="Lapidus A."/>
            <person name="Cheng J.-F."/>
            <person name="Goodwin L."/>
            <person name="Pitluck S."/>
            <person name="Peters L."/>
            <person name="Ovchinnikova G."/>
            <person name="Lu M."/>
            <person name="Land M.L."/>
            <person name="Hauser L."/>
            <person name="Pester M."/>
            <person name="Spring S."/>
            <person name="Ollivier B."/>
            <person name="Rattei T."/>
            <person name="Klenk H.-P."/>
            <person name="Wagner M."/>
            <person name="Loy A."/>
            <person name="Woyke T.J."/>
        </authorList>
    </citation>
    <scope>NUCLEOTIDE SEQUENCE [LARGE SCALE GENOMIC DNA]</scope>
    <source>
        <strain evidence="4 5">DSM 17734</strain>
    </source>
</reference>
<dbReference type="Proteomes" id="UP000005104">
    <property type="component" value="Chromosome"/>
</dbReference>
<evidence type="ECO:0000259" key="3">
    <source>
        <dbReference type="PROSITE" id="PS51371"/>
    </source>
</evidence>
<dbReference type="EMBL" id="CM001441">
    <property type="protein sequence ID" value="EHQ89852.1"/>
    <property type="molecule type" value="Genomic_DNA"/>
</dbReference>
<evidence type="ECO:0000256" key="2">
    <source>
        <dbReference type="PROSITE-ProRule" id="PRU00703"/>
    </source>
</evidence>
<dbReference type="OrthoDB" id="1787337at2"/>
<dbReference type="SMART" id="SM00116">
    <property type="entry name" value="CBS"/>
    <property type="match status" value="2"/>
</dbReference>
<evidence type="ECO:0000313" key="5">
    <source>
        <dbReference type="Proteomes" id="UP000005104"/>
    </source>
</evidence>
<feature type="domain" description="CBS" evidence="3">
    <location>
        <begin position="15"/>
        <end position="90"/>
    </location>
</feature>
<dbReference type="SUPFAM" id="SSF54631">
    <property type="entry name" value="CBS-domain pair"/>
    <property type="match status" value="1"/>
</dbReference>
<organism evidence="4 5">
    <name type="scientific">Desulfosporosinus youngiae DSM 17734</name>
    <dbReference type="NCBI Taxonomy" id="768710"/>
    <lineage>
        <taxon>Bacteria</taxon>
        <taxon>Bacillati</taxon>
        <taxon>Bacillota</taxon>
        <taxon>Clostridia</taxon>
        <taxon>Eubacteriales</taxon>
        <taxon>Desulfitobacteriaceae</taxon>
        <taxon>Desulfosporosinus</taxon>
    </lineage>
</organism>
<gene>
    <name evidence="4" type="ORF">DesyoDRAFT_2803</name>
</gene>
<dbReference type="Pfam" id="PF00571">
    <property type="entry name" value="CBS"/>
    <property type="match status" value="2"/>
</dbReference>
<dbReference type="PANTHER" id="PTHR43080">
    <property type="entry name" value="CBS DOMAIN-CONTAINING PROTEIN CBSX3, MITOCHONDRIAL"/>
    <property type="match status" value="1"/>
</dbReference>
<sequence>MLETKPETKKVKDLMVPVSDSSDYPIVYNTDTLRDAIKVLKKSTGESKIHRSMIVLKREGTEEKLAGILTVRDILNAIKVKTINADDNDEKFPVKWGNFYRKSTLGYSVSTKVSDAIRPLVTEFVHSEQNATDAIRIMMTKKINILPVFEGGKPIGIIRAIDILYYIEECL</sequence>
<dbReference type="STRING" id="768710.DesyoDRAFT_2803"/>
<keyword evidence="1 2" id="KW-0129">CBS domain</keyword>
<dbReference type="Gene3D" id="3.10.580.10">
    <property type="entry name" value="CBS-domain"/>
    <property type="match status" value="1"/>
</dbReference>
<evidence type="ECO:0000313" key="4">
    <source>
        <dbReference type="EMBL" id="EHQ89852.1"/>
    </source>
</evidence>
<dbReference type="InterPro" id="IPR046342">
    <property type="entry name" value="CBS_dom_sf"/>
</dbReference>
<dbReference type="eggNOG" id="COG0517">
    <property type="taxonomic scope" value="Bacteria"/>
</dbReference>
<protein>
    <submittedName>
        <fullName evidence="4">Putative signal-transduction protein containing cAMP-binding and CBS domains</fullName>
    </submittedName>
</protein>
<dbReference type="AlphaFoldDB" id="H5XVB6"/>
<dbReference type="RefSeq" id="WP_007783966.1">
    <property type="nucleotide sequence ID" value="NZ_CM001441.1"/>
</dbReference>